<evidence type="ECO:0000313" key="4">
    <source>
        <dbReference type="Proteomes" id="UP001238523"/>
    </source>
</evidence>
<gene>
    <name evidence="3" type="ORF">QCQ61_04940</name>
</gene>
<keyword evidence="2" id="KW-0449">Lipoprotein</keyword>
<protein>
    <submittedName>
        <fullName evidence="3">Efflux transporter outer membrane subunit</fullName>
    </submittedName>
</protein>
<keyword evidence="2" id="KW-1134">Transmembrane beta strand</keyword>
<dbReference type="Gene3D" id="1.20.1600.10">
    <property type="entry name" value="Outer membrane efflux proteins (OEP)"/>
    <property type="match status" value="1"/>
</dbReference>
<keyword evidence="2" id="KW-0472">Membrane</keyword>
<dbReference type="PANTHER" id="PTHR30203">
    <property type="entry name" value="OUTER MEMBRANE CATION EFFLUX PROTEIN"/>
    <property type="match status" value="1"/>
</dbReference>
<keyword evidence="2" id="KW-0732">Signal</keyword>
<comment type="similarity">
    <text evidence="1 2">Belongs to the outer membrane factor (OMF) (TC 1.B.17) family.</text>
</comment>
<feature type="signal peptide" evidence="2">
    <location>
        <begin position="1"/>
        <end position="22"/>
    </location>
</feature>
<dbReference type="InterPro" id="IPR003423">
    <property type="entry name" value="OMP_efflux"/>
</dbReference>
<organism evidence="3 4">
    <name type="scientific">Aequorivita marisscotiae</name>
    <dbReference type="NCBI Taxonomy" id="3040348"/>
    <lineage>
        <taxon>Bacteria</taxon>
        <taxon>Pseudomonadati</taxon>
        <taxon>Bacteroidota</taxon>
        <taxon>Flavobacteriia</taxon>
        <taxon>Flavobacteriales</taxon>
        <taxon>Flavobacteriaceae</taxon>
        <taxon>Aequorivita</taxon>
    </lineage>
</organism>
<accession>A0ABY8KVV0</accession>
<reference evidence="3 4" key="1">
    <citation type="submission" date="2023-04" db="EMBL/GenBank/DDBJ databases">
        <title>Taxonomic identification of the Arctic strain Aequorivita sp. nov. and transcriptomic analysis in response to temperature stress.</title>
        <authorList>
            <person name="Liu W."/>
            <person name="Cong B."/>
            <person name="Lin J."/>
        </authorList>
    </citation>
    <scope>NUCLEOTIDE SEQUENCE [LARGE SCALE GENOMIC DNA]</scope>
    <source>
        <strain evidence="3 4">Ant34-E75</strain>
    </source>
</reference>
<dbReference type="EMBL" id="CP122379">
    <property type="protein sequence ID" value="WGF93539.1"/>
    <property type="molecule type" value="Genomic_DNA"/>
</dbReference>
<dbReference type="InterPro" id="IPR010131">
    <property type="entry name" value="MdtP/NodT-like"/>
</dbReference>
<dbReference type="Gene3D" id="2.20.200.10">
    <property type="entry name" value="Outer membrane efflux proteins (OEP)"/>
    <property type="match status" value="1"/>
</dbReference>
<dbReference type="PROSITE" id="PS51257">
    <property type="entry name" value="PROKAR_LIPOPROTEIN"/>
    <property type="match status" value="1"/>
</dbReference>
<dbReference type="Proteomes" id="UP001238523">
    <property type="component" value="Chromosome"/>
</dbReference>
<comment type="subcellular location">
    <subcellularLocation>
        <location evidence="2">Cell membrane</location>
        <topology evidence="2">Lipid-anchor</topology>
    </subcellularLocation>
</comment>
<dbReference type="NCBIfam" id="TIGR01845">
    <property type="entry name" value="outer_NodT"/>
    <property type="match status" value="1"/>
</dbReference>
<feature type="chain" id="PRO_5045014406" evidence="2">
    <location>
        <begin position="23"/>
        <end position="462"/>
    </location>
</feature>
<keyword evidence="4" id="KW-1185">Reference proteome</keyword>
<sequence length="462" mass="51297">MKFIKGAVIALAFLTLQSCFVAKDYKRPETIVEAQNYRTDQLSQDTLTIATLSWKELFTDPILQNYIEEGLQNNMDIRVALQQIRIAEAYVKQGKAGYLPSINGNAKYTHQELPATNQFGNVSSIGQYELSAGLSWEADIWGKIRSTKRASDASYLQTVAAHQAVKSRLIGNIASVYYQLLALDEQIRITEETIETRSKGLETTQALKEAGNVTEVGVKQTEAQLYTAQGILIDLKNQARLLENTLSILMGSAPRMVERSSLENQTLDVSLKTGIPSQLLRNRPDVIAAEYNLINAFELTNVARAGFYPSLTLSATGGLQNIEIDNLFNANSLFATIIGGLTQPIFNKRQIRTQYEVSQAKQEQAYLDFRYAIINASKEVSDALYSYQAATEKIAVKQKEYEAYTLATGYSEELLDNGFANYLEVLTAQENALNSSLNLINAKNSQLQSIVDLYEALGGGWQ</sequence>
<evidence type="ECO:0000313" key="3">
    <source>
        <dbReference type="EMBL" id="WGF93539.1"/>
    </source>
</evidence>
<name>A0ABY8KVV0_9FLAO</name>
<dbReference type="Pfam" id="PF02321">
    <property type="entry name" value="OEP"/>
    <property type="match status" value="2"/>
</dbReference>
<keyword evidence="2" id="KW-0812">Transmembrane</keyword>
<keyword evidence="2" id="KW-0564">Palmitate</keyword>
<evidence type="ECO:0000256" key="2">
    <source>
        <dbReference type="RuleBase" id="RU362097"/>
    </source>
</evidence>
<proteinExistence type="inferred from homology"/>
<evidence type="ECO:0000256" key="1">
    <source>
        <dbReference type="ARBA" id="ARBA00007613"/>
    </source>
</evidence>
<dbReference type="RefSeq" id="WP_279449666.1">
    <property type="nucleotide sequence ID" value="NZ_CP122379.1"/>
</dbReference>
<dbReference type="PANTHER" id="PTHR30203:SF33">
    <property type="entry name" value="BLR4455 PROTEIN"/>
    <property type="match status" value="1"/>
</dbReference>
<dbReference type="SUPFAM" id="SSF56954">
    <property type="entry name" value="Outer membrane efflux proteins (OEP)"/>
    <property type="match status" value="1"/>
</dbReference>